<dbReference type="EMBL" id="JALNMJ010000035">
    <property type="protein sequence ID" value="MCK7615926.1"/>
    <property type="molecule type" value="Genomic_DNA"/>
</dbReference>
<dbReference type="Gene3D" id="3.40.50.300">
    <property type="entry name" value="P-loop containing nucleotide triphosphate hydrolases"/>
    <property type="match status" value="1"/>
</dbReference>
<gene>
    <name evidence="2" type="ORF">M0H32_27530</name>
</gene>
<sequence length="241" mass="27194">MNDRINFVDQGQVIDFMASLMRRPDVCVVGVSGFAGAGKTTLCETTVSAYPEQVVRLNCDLFSAFSIQERRERIDNAFASGNPEVIEAEMNPRNWYDWKGIHHAIDGLRQRRAFETNKAWNHTTGLLDAHYSKALPPAGPVVVLCDCIFLLHEPVRTWLEHSLLVQSSHDAIAVRRSNRAKDKEAERQARERQERFEVPYFERHSEYADIVFQDSSLVCPDAGKRASSDLAAVRHSYAGSG</sequence>
<reference evidence="2" key="1">
    <citation type="submission" date="2022-04" db="EMBL/GenBank/DDBJ databases">
        <title>Roseibium sp. CAU 1639 isolated from mud.</title>
        <authorList>
            <person name="Kim W."/>
        </authorList>
    </citation>
    <scope>NUCLEOTIDE SEQUENCE</scope>
    <source>
        <strain evidence="2">CAU 1639</strain>
    </source>
</reference>
<dbReference type="InterPro" id="IPR027417">
    <property type="entry name" value="P-loop_NTPase"/>
</dbReference>
<accession>A0ABT0H2S6</accession>
<dbReference type="InterPro" id="IPR006083">
    <property type="entry name" value="PRK/URK"/>
</dbReference>
<protein>
    <recommendedName>
        <fullName evidence="1">Phosphoribulokinase/uridine kinase domain-containing protein</fullName>
    </recommendedName>
</protein>
<organism evidence="2 3">
    <name type="scientific">Roseibium sediminicola</name>
    <dbReference type="NCBI Taxonomy" id="2933272"/>
    <lineage>
        <taxon>Bacteria</taxon>
        <taxon>Pseudomonadati</taxon>
        <taxon>Pseudomonadota</taxon>
        <taxon>Alphaproteobacteria</taxon>
        <taxon>Hyphomicrobiales</taxon>
        <taxon>Stappiaceae</taxon>
        <taxon>Roseibium</taxon>
    </lineage>
</organism>
<name>A0ABT0H2S6_9HYPH</name>
<comment type="caution">
    <text evidence="2">The sequence shown here is derived from an EMBL/GenBank/DDBJ whole genome shotgun (WGS) entry which is preliminary data.</text>
</comment>
<dbReference type="SUPFAM" id="SSF52540">
    <property type="entry name" value="P-loop containing nucleoside triphosphate hydrolases"/>
    <property type="match status" value="1"/>
</dbReference>
<feature type="domain" description="Phosphoribulokinase/uridine kinase" evidence="1">
    <location>
        <begin position="28"/>
        <end position="214"/>
    </location>
</feature>
<evidence type="ECO:0000313" key="2">
    <source>
        <dbReference type="EMBL" id="MCK7615926.1"/>
    </source>
</evidence>
<dbReference type="RefSeq" id="WP_248159820.1">
    <property type="nucleotide sequence ID" value="NZ_JALNMJ010000035.1"/>
</dbReference>
<proteinExistence type="predicted"/>
<evidence type="ECO:0000259" key="1">
    <source>
        <dbReference type="Pfam" id="PF00485"/>
    </source>
</evidence>
<dbReference type="Pfam" id="PF00485">
    <property type="entry name" value="PRK"/>
    <property type="match status" value="1"/>
</dbReference>
<keyword evidence="3" id="KW-1185">Reference proteome</keyword>
<evidence type="ECO:0000313" key="3">
    <source>
        <dbReference type="Proteomes" id="UP001431221"/>
    </source>
</evidence>
<dbReference type="Proteomes" id="UP001431221">
    <property type="component" value="Unassembled WGS sequence"/>
</dbReference>